<dbReference type="Proteomes" id="UP000236743">
    <property type="component" value="Unassembled WGS sequence"/>
</dbReference>
<dbReference type="RefSeq" id="WP_103875143.1">
    <property type="nucleotide sequence ID" value="NZ_FNUY01000013.1"/>
</dbReference>
<dbReference type="Pfam" id="PF01266">
    <property type="entry name" value="DAO"/>
    <property type="match status" value="1"/>
</dbReference>
<dbReference type="SUPFAM" id="SSF51905">
    <property type="entry name" value="FAD/NAD(P)-binding domain"/>
    <property type="match status" value="1"/>
</dbReference>
<dbReference type="Gene3D" id="3.30.9.10">
    <property type="entry name" value="D-Amino Acid Oxidase, subunit A, domain 2"/>
    <property type="match status" value="1"/>
</dbReference>
<dbReference type="Gene3D" id="3.50.50.60">
    <property type="entry name" value="FAD/NAD(P)-binding domain"/>
    <property type="match status" value="1"/>
</dbReference>
<dbReference type="InterPro" id="IPR006076">
    <property type="entry name" value="FAD-dep_OxRdtase"/>
</dbReference>
<evidence type="ECO:0000313" key="4">
    <source>
        <dbReference type="Proteomes" id="UP000236743"/>
    </source>
</evidence>
<evidence type="ECO:0000256" key="1">
    <source>
        <dbReference type="ARBA" id="ARBA00023002"/>
    </source>
</evidence>
<reference evidence="3 4" key="1">
    <citation type="submission" date="2016-10" db="EMBL/GenBank/DDBJ databases">
        <authorList>
            <person name="de Groot N.N."/>
        </authorList>
    </citation>
    <scope>NUCLEOTIDE SEQUENCE [LARGE SCALE GENOMIC DNA]</scope>
    <source>
        <strain evidence="3 4">DSM 26656</strain>
    </source>
</reference>
<dbReference type="GO" id="GO:0005737">
    <property type="term" value="C:cytoplasm"/>
    <property type="evidence" value="ECO:0007669"/>
    <property type="project" value="TreeGrafter"/>
</dbReference>
<dbReference type="InterPro" id="IPR036188">
    <property type="entry name" value="FAD/NAD-bd_sf"/>
</dbReference>
<sequence>MPGQADIAVVGGGLVGAAIGHGLARGGAKVVLLDEGDIAFRAARGNLGNVWVQGKGLTSPPYADLSRTAALAWSEFAARMKGDTGIDLGFRQQGAYYVCFTPEELERRAAQLQAAEARSAIASGFSVASAADLRADFPMIGPTIPGATFCKLDGMVDPLRLLRALLAGFQARGGLYVPSARVNGIYHDGSCFRIDSAAGEHRAERVVLAAGLGNAALAPQLGLDAPVRPVRGQIVITEKLQPFMPRGVHFIRQTADGGLICGESSEEVGLDEGTTRPVLQNTAQRIVTVFPFLRSVRIVRSWGALRVMSPDGQPIYQQSARHPGAFLVSVHSGVTLAPFHEQQMAAAILAGHLDPTLAATFSPGRFHVQDHRAA</sequence>
<evidence type="ECO:0000259" key="2">
    <source>
        <dbReference type="Pfam" id="PF01266"/>
    </source>
</evidence>
<protein>
    <submittedName>
        <fullName evidence="3">Glycine oxidase</fullName>
    </submittedName>
</protein>
<dbReference type="OrthoDB" id="6949587at2"/>
<feature type="domain" description="FAD dependent oxidoreductase" evidence="2">
    <location>
        <begin position="6"/>
        <end position="339"/>
    </location>
</feature>
<dbReference type="GO" id="GO:0016491">
    <property type="term" value="F:oxidoreductase activity"/>
    <property type="evidence" value="ECO:0007669"/>
    <property type="project" value="UniProtKB-KW"/>
</dbReference>
<name>A0A1H6D0I0_9HYPH</name>
<evidence type="ECO:0000313" key="3">
    <source>
        <dbReference type="EMBL" id="SEG78305.1"/>
    </source>
</evidence>
<dbReference type="PANTHER" id="PTHR13847">
    <property type="entry name" value="SARCOSINE DEHYDROGENASE-RELATED"/>
    <property type="match status" value="1"/>
</dbReference>
<dbReference type="AlphaFoldDB" id="A0A1H6D0I0"/>
<dbReference type="EMBL" id="FNUY01000013">
    <property type="protein sequence ID" value="SEG78305.1"/>
    <property type="molecule type" value="Genomic_DNA"/>
</dbReference>
<keyword evidence="1" id="KW-0560">Oxidoreductase</keyword>
<dbReference type="SUPFAM" id="SSF54373">
    <property type="entry name" value="FAD-linked reductases, C-terminal domain"/>
    <property type="match status" value="1"/>
</dbReference>
<gene>
    <name evidence="3" type="ORF">SAMN04488115_113127</name>
</gene>
<proteinExistence type="predicted"/>
<keyword evidence="4" id="KW-1185">Reference proteome</keyword>
<accession>A0A1H6D0I0</accession>
<organism evidence="3 4">
    <name type="scientific">Bosea lathyri</name>
    <dbReference type="NCBI Taxonomy" id="1036778"/>
    <lineage>
        <taxon>Bacteria</taxon>
        <taxon>Pseudomonadati</taxon>
        <taxon>Pseudomonadota</taxon>
        <taxon>Alphaproteobacteria</taxon>
        <taxon>Hyphomicrobiales</taxon>
        <taxon>Boseaceae</taxon>
        <taxon>Bosea</taxon>
    </lineage>
</organism>